<dbReference type="InterPro" id="IPR001841">
    <property type="entry name" value="Znf_RING"/>
</dbReference>
<keyword evidence="8" id="KW-1185">Reference proteome</keyword>
<dbReference type="AlphaFoldDB" id="A0A1X7RUR8"/>
<evidence type="ECO:0000313" key="8">
    <source>
        <dbReference type="Proteomes" id="UP000215127"/>
    </source>
</evidence>
<reference evidence="7 8" key="1">
    <citation type="submission" date="2016-06" db="EMBL/GenBank/DDBJ databases">
        <authorList>
            <person name="Kjaerup R.B."/>
            <person name="Dalgaard T.S."/>
            <person name="Juul-Madsen H.R."/>
        </authorList>
    </citation>
    <scope>NUCLEOTIDE SEQUENCE [LARGE SCALE GENOMIC DNA]</scope>
</reference>
<dbReference type="PROSITE" id="PS50089">
    <property type="entry name" value="ZF_RING_2"/>
    <property type="match status" value="1"/>
</dbReference>
<organism evidence="7 8">
    <name type="scientific">Zymoseptoria tritici (strain ST99CH_3D7)</name>
    <dbReference type="NCBI Taxonomy" id="1276538"/>
    <lineage>
        <taxon>Eukaryota</taxon>
        <taxon>Fungi</taxon>
        <taxon>Dikarya</taxon>
        <taxon>Ascomycota</taxon>
        <taxon>Pezizomycotina</taxon>
        <taxon>Dothideomycetes</taxon>
        <taxon>Dothideomycetidae</taxon>
        <taxon>Mycosphaerellales</taxon>
        <taxon>Mycosphaerellaceae</taxon>
        <taxon>Zymoseptoria</taxon>
    </lineage>
</organism>
<name>A0A1X7RUR8_ZYMT9</name>
<dbReference type="Gene3D" id="3.30.40.10">
    <property type="entry name" value="Zinc/RING finger domain, C3HC4 (zinc finger)"/>
    <property type="match status" value="1"/>
</dbReference>
<evidence type="ECO:0000256" key="5">
    <source>
        <dbReference type="SAM" id="MobiDB-lite"/>
    </source>
</evidence>
<accession>A0A1X7RUR8</accession>
<feature type="compositionally biased region" description="Basic and acidic residues" evidence="5">
    <location>
        <begin position="33"/>
        <end position="62"/>
    </location>
</feature>
<dbReference type="Pfam" id="PF14634">
    <property type="entry name" value="zf-RING_5"/>
    <property type="match status" value="1"/>
</dbReference>
<dbReference type="SUPFAM" id="SSF57850">
    <property type="entry name" value="RING/U-box"/>
    <property type="match status" value="1"/>
</dbReference>
<dbReference type="EMBL" id="LT853696">
    <property type="protein sequence ID" value="SMQ51203.1"/>
    <property type="molecule type" value="Genomic_DNA"/>
</dbReference>
<proteinExistence type="predicted"/>
<evidence type="ECO:0000259" key="6">
    <source>
        <dbReference type="PROSITE" id="PS50089"/>
    </source>
</evidence>
<evidence type="ECO:0000256" key="4">
    <source>
        <dbReference type="PROSITE-ProRule" id="PRU00175"/>
    </source>
</evidence>
<sequence>MGDRASRGAAGRTNLERENEINIELRRLKAEICEDEKQQKAKKLEYEEKLAKVEKLETEKKQIRNPGSKRRAESNNHTAEEERSSKRAKSNGKENVEPSMGAQKSSENLEEHSSRKHSKPKKKEDELPQTKSKKASTTGAASEADQSCDKCWWPLQDPQQLASCSHVYCKDCLDVLRAEAPRRGQKSARCMICDKLDAPPRGGDSKGKYRRPSVEEVDEDDDCVVDVERRWVFFGKDEGA</sequence>
<feature type="region of interest" description="Disordered" evidence="5">
    <location>
        <begin position="33"/>
        <end position="143"/>
    </location>
</feature>
<evidence type="ECO:0000256" key="3">
    <source>
        <dbReference type="ARBA" id="ARBA00022833"/>
    </source>
</evidence>
<keyword evidence="2 4" id="KW-0863">Zinc-finger</keyword>
<protein>
    <recommendedName>
        <fullName evidence="6">RING-type domain-containing protein</fullName>
    </recommendedName>
</protein>
<keyword evidence="1" id="KW-0479">Metal-binding</keyword>
<evidence type="ECO:0000313" key="7">
    <source>
        <dbReference type="EMBL" id="SMQ51203.1"/>
    </source>
</evidence>
<dbReference type="InterPro" id="IPR017907">
    <property type="entry name" value="Znf_RING_CS"/>
</dbReference>
<dbReference type="GO" id="GO:0008270">
    <property type="term" value="F:zinc ion binding"/>
    <property type="evidence" value="ECO:0007669"/>
    <property type="project" value="UniProtKB-KW"/>
</dbReference>
<dbReference type="InterPro" id="IPR013083">
    <property type="entry name" value="Znf_RING/FYVE/PHD"/>
</dbReference>
<dbReference type="PROSITE" id="PS00518">
    <property type="entry name" value="ZF_RING_1"/>
    <property type="match status" value="1"/>
</dbReference>
<gene>
    <name evidence="7" type="ORF">ZT3D7_G6356</name>
</gene>
<dbReference type="Proteomes" id="UP000215127">
    <property type="component" value="Chromosome 5"/>
</dbReference>
<feature type="domain" description="RING-type" evidence="6">
    <location>
        <begin position="148"/>
        <end position="194"/>
    </location>
</feature>
<keyword evidence="3" id="KW-0862">Zinc</keyword>
<evidence type="ECO:0000256" key="1">
    <source>
        <dbReference type="ARBA" id="ARBA00022723"/>
    </source>
</evidence>
<evidence type="ECO:0000256" key="2">
    <source>
        <dbReference type="ARBA" id="ARBA00022771"/>
    </source>
</evidence>
<feature type="compositionally biased region" description="Basic and acidic residues" evidence="5">
    <location>
        <begin position="70"/>
        <end position="96"/>
    </location>
</feature>